<comment type="caution">
    <text evidence="2">The sequence shown here is derived from an EMBL/GenBank/DDBJ whole genome shotgun (WGS) entry which is preliminary data.</text>
</comment>
<evidence type="ECO:0008006" key="4">
    <source>
        <dbReference type="Google" id="ProtNLM"/>
    </source>
</evidence>
<protein>
    <recommendedName>
        <fullName evidence="4">Taurine catabolism dioxygenase</fullName>
    </recommendedName>
</protein>
<accession>A0A3M3FMP7</accession>
<dbReference type="AlphaFoldDB" id="A0A3M3FMP7"/>
<name>A0A3M3FMP7_PSESG</name>
<dbReference type="InterPro" id="IPR042098">
    <property type="entry name" value="TauD-like_sf"/>
</dbReference>
<dbReference type="SUPFAM" id="SSF51197">
    <property type="entry name" value="Clavaminate synthase-like"/>
    <property type="match status" value="1"/>
</dbReference>
<dbReference type="EMBL" id="RBOM01000173">
    <property type="protein sequence ID" value="RMM63170.1"/>
    <property type="molecule type" value="Genomic_DNA"/>
</dbReference>
<dbReference type="Proteomes" id="UP000279057">
    <property type="component" value="Unassembled WGS sequence"/>
</dbReference>
<gene>
    <name evidence="2" type="ORF">ALQ74_03143</name>
</gene>
<evidence type="ECO:0000313" key="3">
    <source>
        <dbReference type="Proteomes" id="UP000279057"/>
    </source>
</evidence>
<dbReference type="RefSeq" id="WP_011169846.1">
    <property type="nucleotide sequence ID" value="NZ_RBOM01000173.1"/>
</dbReference>
<evidence type="ECO:0000256" key="1">
    <source>
        <dbReference type="ARBA" id="ARBA00023002"/>
    </source>
</evidence>
<keyword evidence="1" id="KW-0560">Oxidoreductase</keyword>
<dbReference type="GO" id="GO:0016706">
    <property type="term" value="F:2-oxoglutarate-dependent dioxygenase activity"/>
    <property type="evidence" value="ECO:0007669"/>
    <property type="project" value="UniProtKB-ARBA"/>
</dbReference>
<reference evidence="2 3" key="1">
    <citation type="submission" date="2018-08" db="EMBL/GenBank/DDBJ databases">
        <title>Recombination of ecologically and evolutionarily significant loci maintains genetic cohesion in the Pseudomonas syringae species complex.</title>
        <authorList>
            <person name="Dillon M."/>
            <person name="Thakur S."/>
            <person name="Almeida R.N.D."/>
            <person name="Weir B.S."/>
            <person name="Guttman D.S."/>
        </authorList>
    </citation>
    <scope>NUCLEOTIDE SEQUENCE [LARGE SCALE GENOMIC DNA]</scope>
    <source>
        <strain evidence="2 3">ICMP 4332</strain>
    </source>
</reference>
<proteinExistence type="predicted"/>
<dbReference type="Gene3D" id="3.60.130.10">
    <property type="entry name" value="Clavaminate synthase-like"/>
    <property type="match status" value="1"/>
</dbReference>
<evidence type="ECO:0000313" key="2">
    <source>
        <dbReference type="EMBL" id="RMM63170.1"/>
    </source>
</evidence>
<organism evidence="2 3">
    <name type="scientific">Pseudomonas savastanoi pv. glycinea</name>
    <name type="common">Pseudomonas syringae pv. glycinea</name>
    <dbReference type="NCBI Taxonomy" id="318"/>
    <lineage>
        <taxon>Bacteria</taxon>
        <taxon>Pseudomonadati</taxon>
        <taxon>Pseudomonadota</taxon>
        <taxon>Gammaproteobacteria</taxon>
        <taxon>Pseudomonadales</taxon>
        <taxon>Pseudomonadaceae</taxon>
        <taxon>Pseudomonas</taxon>
    </lineage>
</organism>
<sequence>MIPLFTFEPEEKAHLLNLLEPLDLSPYKSYTGFSEGIRRLHSDVPARFLSACQIIRSERANHQQKIHVIRNCPMDRLIPELDPEDPVKDKHVKKTQFVSEAFLELFAQLTGTPLLSYETRNEGDFFTDVIAIKKYSGQLTGFSDSELVFHNDRTAHKVRADYITVTADAELTHVTTWRCPISIQPKVRPANALRSRSLGQRNFDTWVNSASAATSNGTENQRKAWLEFANPLRLRGLANFDFLNEFMAPLFRGISPVVALAEAVS</sequence>